<proteinExistence type="predicted"/>
<dbReference type="RefSeq" id="XP_062624007.1">
    <property type="nucleotide sequence ID" value="XM_062768023.1"/>
</dbReference>
<dbReference type="AlphaFoldDB" id="A0AAF0Y0W8"/>
<protein>
    <submittedName>
        <fullName evidence="1">Uncharacterized protein</fullName>
    </submittedName>
</protein>
<name>A0AAF0Y0W8_9TREE</name>
<reference evidence="1" key="1">
    <citation type="submission" date="2023-10" db="EMBL/GenBank/DDBJ databases">
        <authorList>
            <person name="Noh H."/>
        </authorList>
    </citation>
    <scope>NUCLEOTIDE SEQUENCE</scope>
    <source>
        <strain evidence="1">DUCC4014</strain>
    </source>
</reference>
<keyword evidence="2" id="KW-1185">Reference proteome</keyword>
<gene>
    <name evidence="1" type="ORF">LOC62_01G001527</name>
</gene>
<organism evidence="1 2">
    <name type="scientific">Vanrija pseudolonga</name>
    <dbReference type="NCBI Taxonomy" id="143232"/>
    <lineage>
        <taxon>Eukaryota</taxon>
        <taxon>Fungi</taxon>
        <taxon>Dikarya</taxon>
        <taxon>Basidiomycota</taxon>
        <taxon>Agaricomycotina</taxon>
        <taxon>Tremellomycetes</taxon>
        <taxon>Trichosporonales</taxon>
        <taxon>Trichosporonaceae</taxon>
        <taxon>Vanrija</taxon>
    </lineage>
</organism>
<dbReference type="Proteomes" id="UP000827549">
    <property type="component" value="Chromosome 1"/>
</dbReference>
<evidence type="ECO:0000313" key="1">
    <source>
        <dbReference type="EMBL" id="WOO77975.1"/>
    </source>
</evidence>
<evidence type="ECO:0000313" key="2">
    <source>
        <dbReference type="Proteomes" id="UP000827549"/>
    </source>
</evidence>
<dbReference type="EMBL" id="CP086714">
    <property type="protein sequence ID" value="WOO77975.1"/>
    <property type="molecule type" value="Genomic_DNA"/>
</dbReference>
<accession>A0AAF0Y0W8</accession>
<dbReference type="GeneID" id="87804782"/>
<sequence>MTPEYVLTETDGYGASQSVITSIQCPPLTSSLAARISSTPSSGQFYDRKKVTSIIKKEAPSQSLFRFTAGSPDFPLRH</sequence>